<dbReference type="Proteomes" id="UP001175000">
    <property type="component" value="Unassembled WGS sequence"/>
</dbReference>
<keyword evidence="4" id="KW-1185">Reference proteome</keyword>
<feature type="compositionally biased region" description="Low complexity" evidence="1">
    <location>
        <begin position="28"/>
        <end position="44"/>
    </location>
</feature>
<proteinExistence type="predicted"/>
<dbReference type="AlphaFoldDB" id="A0AA40BTN0"/>
<accession>A0AA40BTN0</accession>
<dbReference type="EMBL" id="JAULSU010000006">
    <property type="protein sequence ID" value="KAK0613237.1"/>
    <property type="molecule type" value="Genomic_DNA"/>
</dbReference>
<feature type="transmembrane region" description="Helical" evidence="2">
    <location>
        <begin position="399"/>
        <end position="417"/>
    </location>
</feature>
<evidence type="ECO:0000256" key="1">
    <source>
        <dbReference type="SAM" id="MobiDB-lite"/>
    </source>
</evidence>
<evidence type="ECO:0000256" key="2">
    <source>
        <dbReference type="SAM" id="Phobius"/>
    </source>
</evidence>
<comment type="caution">
    <text evidence="3">The sequence shown here is derived from an EMBL/GenBank/DDBJ whole genome shotgun (WGS) entry which is preliminary data.</text>
</comment>
<keyword evidence="2" id="KW-1133">Transmembrane helix</keyword>
<evidence type="ECO:0000313" key="4">
    <source>
        <dbReference type="Proteomes" id="UP001175000"/>
    </source>
</evidence>
<name>A0AA40BTN0_9PEZI</name>
<feature type="transmembrane region" description="Helical" evidence="2">
    <location>
        <begin position="321"/>
        <end position="345"/>
    </location>
</feature>
<feature type="transmembrane region" description="Helical" evidence="2">
    <location>
        <begin position="258"/>
        <end position="277"/>
    </location>
</feature>
<reference evidence="3" key="1">
    <citation type="submission" date="2023-06" db="EMBL/GenBank/DDBJ databases">
        <title>Genome-scale phylogeny and comparative genomics of the fungal order Sordariales.</title>
        <authorList>
            <consortium name="Lawrence Berkeley National Laboratory"/>
            <person name="Hensen N."/>
            <person name="Bonometti L."/>
            <person name="Westerberg I."/>
            <person name="Brannstrom I.O."/>
            <person name="Guillou S."/>
            <person name="Cros-Aarteil S."/>
            <person name="Calhoun S."/>
            <person name="Haridas S."/>
            <person name="Kuo A."/>
            <person name="Mondo S."/>
            <person name="Pangilinan J."/>
            <person name="Riley R."/>
            <person name="Labutti K."/>
            <person name="Andreopoulos B."/>
            <person name="Lipzen A."/>
            <person name="Chen C."/>
            <person name="Yanf M."/>
            <person name="Daum C."/>
            <person name="Ng V."/>
            <person name="Clum A."/>
            <person name="Steindorff A."/>
            <person name="Ohm R."/>
            <person name="Martin F."/>
            <person name="Silar P."/>
            <person name="Natvig D."/>
            <person name="Lalanne C."/>
            <person name="Gautier V."/>
            <person name="Ament-Velasquez S.L."/>
            <person name="Kruys A."/>
            <person name="Hutchinson M.I."/>
            <person name="Powell A.J."/>
            <person name="Barry K."/>
            <person name="Miller A.N."/>
            <person name="Grigoriev I.V."/>
            <person name="Debuchy R."/>
            <person name="Gladieux P."/>
            <person name="Thoren M.H."/>
            <person name="Johannesson H."/>
        </authorList>
    </citation>
    <scope>NUCLEOTIDE SEQUENCE</scope>
    <source>
        <strain evidence="3">CBS 606.72</strain>
    </source>
</reference>
<feature type="transmembrane region" description="Helical" evidence="2">
    <location>
        <begin position="289"/>
        <end position="309"/>
    </location>
</feature>
<protein>
    <submittedName>
        <fullName evidence="3">Uncharacterized protein</fullName>
    </submittedName>
</protein>
<feature type="transmembrane region" description="Helical" evidence="2">
    <location>
        <begin position="357"/>
        <end position="378"/>
    </location>
</feature>
<evidence type="ECO:0000313" key="3">
    <source>
        <dbReference type="EMBL" id="KAK0613237.1"/>
    </source>
</evidence>
<keyword evidence="2" id="KW-0472">Membrane</keyword>
<keyword evidence="2" id="KW-0812">Transmembrane</keyword>
<organism evidence="3 4">
    <name type="scientific">Immersiella caudata</name>
    <dbReference type="NCBI Taxonomy" id="314043"/>
    <lineage>
        <taxon>Eukaryota</taxon>
        <taxon>Fungi</taxon>
        <taxon>Dikarya</taxon>
        <taxon>Ascomycota</taxon>
        <taxon>Pezizomycotina</taxon>
        <taxon>Sordariomycetes</taxon>
        <taxon>Sordariomycetidae</taxon>
        <taxon>Sordariales</taxon>
        <taxon>Lasiosphaeriaceae</taxon>
        <taxon>Immersiella</taxon>
    </lineage>
</organism>
<feature type="region of interest" description="Disordered" evidence="1">
    <location>
        <begin position="24"/>
        <end position="45"/>
    </location>
</feature>
<sequence length="434" mass="48329">MEKHVSAQAATPVRIHWLEIPSLNSKGNSSTTPTMTDPSPNPDSEVSWQTAWWALIPLATTCMLQPCGNILGLKKTSGATRFYARASPVVCLADTAYTLSTLVLCINLNRHKFVANLKYELGLRFSRHNGNGAVGPQEQPDCECGAGGQREGDIEGEDDIDGDFITSPEKSRLWRFLFLGLSGTGCQTVKLVAMKGVPWTQAWALMFSVSIVVGEVLTFMNGMSSLTVSDGEVLVRPGWRSSRWYLWSTEMTGELHQVVPFLFNFPLVAWGFVALMHRGSPLESADAGFTYLILAYSATMMVMTIGALWDMRTRLRAEEVLLILVSQLALLRAVLWGLLILPLQISMHGDRIELQDVLYSFLFIFAGSLPSILLILATRALRVRVLQRFLRIRSRIERNAFLIFLTSFLVSVVYYAVAFDPTATYKPDWTDVFG</sequence>
<gene>
    <name evidence="3" type="ORF">B0T14DRAFT_275587</name>
</gene>